<sequence>MTSPVSWKNTVSFSAPIKAKDLDLPRLKMEENVTREFVIGGMVEQYENLEVEIALRIEVDFYPAKSSTSLQFYFGQCEGAGKYLFVGSIKIVFEPTNSLEIVDCLYDVYTKLGLRKRNLTVGLNLDGEQLQLHFPFWLTFKNFPLDVGIDTSNIADYDETFIRQSEVIVRRGEQRLKARLHATVVMRCEPGWQGYDCEKKVQVEDETMQWKEDQERKHRAVEMKKKCIGKKIFDDIIFGAVRCAHLVTLLVDAQPSGSQ</sequence>
<protein>
    <submittedName>
        <fullName evidence="1">Uncharacterized protein</fullName>
    </submittedName>
</protein>
<evidence type="ECO:0000313" key="2">
    <source>
        <dbReference type="Proteomes" id="UP001626550"/>
    </source>
</evidence>
<evidence type="ECO:0000313" key="1">
    <source>
        <dbReference type="EMBL" id="KAL3307485.1"/>
    </source>
</evidence>
<organism evidence="1 2">
    <name type="scientific">Cichlidogyrus casuarinus</name>
    <dbReference type="NCBI Taxonomy" id="1844966"/>
    <lineage>
        <taxon>Eukaryota</taxon>
        <taxon>Metazoa</taxon>
        <taxon>Spiralia</taxon>
        <taxon>Lophotrochozoa</taxon>
        <taxon>Platyhelminthes</taxon>
        <taxon>Monogenea</taxon>
        <taxon>Monopisthocotylea</taxon>
        <taxon>Dactylogyridea</taxon>
        <taxon>Ancyrocephalidae</taxon>
        <taxon>Cichlidogyrus</taxon>
    </lineage>
</organism>
<dbReference type="Proteomes" id="UP001626550">
    <property type="component" value="Unassembled WGS sequence"/>
</dbReference>
<keyword evidence="2" id="KW-1185">Reference proteome</keyword>
<dbReference type="EMBL" id="JBJKFK010007237">
    <property type="protein sequence ID" value="KAL3307485.1"/>
    <property type="molecule type" value="Genomic_DNA"/>
</dbReference>
<reference evidence="1 2" key="1">
    <citation type="submission" date="2024-11" db="EMBL/GenBank/DDBJ databases">
        <title>Adaptive evolution of stress response genes in parasites aligns with host niche diversity.</title>
        <authorList>
            <person name="Hahn C."/>
            <person name="Resl P."/>
        </authorList>
    </citation>
    <scope>NUCLEOTIDE SEQUENCE [LARGE SCALE GENOMIC DNA]</scope>
    <source>
        <strain evidence="1">EGGRZ-B1_66</strain>
        <tissue evidence="1">Body</tissue>
    </source>
</reference>
<name>A0ABD2PJ67_9PLAT</name>
<comment type="caution">
    <text evidence="1">The sequence shown here is derived from an EMBL/GenBank/DDBJ whole genome shotgun (WGS) entry which is preliminary data.</text>
</comment>
<accession>A0ABD2PJ67</accession>
<proteinExistence type="predicted"/>
<dbReference type="AlphaFoldDB" id="A0ABD2PJ67"/>
<gene>
    <name evidence="1" type="ORF">Ciccas_013998</name>
</gene>